<accession>A0A6G1SIE1</accession>
<keyword evidence="2" id="KW-1133">Transmembrane helix</keyword>
<organism evidence="3">
    <name type="scientific">Aceria tosichella</name>
    <name type="common">wheat curl mite</name>
    <dbReference type="NCBI Taxonomy" id="561515"/>
    <lineage>
        <taxon>Eukaryota</taxon>
        <taxon>Metazoa</taxon>
        <taxon>Ecdysozoa</taxon>
        <taxon>Arthropoda</taxon>
        <taxon>Chelicerata</taxon>
        <taxon>Arachnida</taxon>
        <taxon>Acari</taxon>
        <taxon>Acariformes</taxon>
        <taxon>Trombidiformes</taxon>
        <taxon>Prostigmata</taxon>
        <taxon>Eupodina</taxon>
        <taxon>Eriophyoidea</taxon>
        <taxon>Eriophyidae</taxon>
        <taxon>Eriophyinae</taxon>
        <taxon>Aceriini</taxon>
        <taxon>Aceria</taxon>
    </lineage>
</organism>
<name>A0A6G1SIE1_9ACAR</name>
<gene>
    <name evidence="3" type="ORF">g.4263</name>
</gene>
<feature type="transmembrane region" description="Helical" evidence="2">
    <location>
        <begin position="24"/>
        <end position="43"/>
    </location>
</feature>
<evidence type="ECO:0000256" key="2">
    <source>
        <dbReference type="SAM" id="Phobius"/>
    </source>
</evidence>
<sequence>MKMTTATTTTNRATGVGRRGGGRVSLSVIIALVIACACLIELSQQQSRNTQRRQLVKKYRRPSNLPRPNSRINCPICASDFMSKPVTIEDPCFNPRHNLATAELELISECPLSTRNCTTETVYVNGVLTSIKRKCGQPSTCADSCVVAGLGLTTKTCSVCCPPFEYDSYNTDALKPRECA</sequence>
<keyword evidence="2" id="KW-0812">Transmembrane</keyword>
<evidence type="ECO:0000256" key="1">
    <source>
        <dbReference type="SAM" id="MobiDB-lite"/>
    </source>
</evidence>
<dbReference type="CDD" id="cd00117">
    <property type="entry name" value="TFP"/>
    <property type="match status" value="1"/>
</dbReference>
<dbReference type="EMBL" id="GGYP01005535">
    <property type="protein sequence ID" value="MDE50306.1"/>
    <property type="molecule type" value="Transcribed_RNA"/>
</dbReference>
<reference evidence="3" key="1">
    <citation type="submission" date="2018-10" db="EMBL/GenBank/DDBJ databases">
        <title>Transcriptome assembly of Aceria tosichella (Wheat curl mite) Type 2.</title>
        <authorList>
            <person name="Scully E.D."/>
            <person name="Geib S.M."/>
            <person name="Palmer N.A."/>
            <person name="Gupta A.K."/>
            <person name="Sarath G."/>
            <person name="Tatineni S."/>
        </authorList>
    </citation>
    <scope>NUCLEOTIDE SEQUENCE</scope>
    <source>
        <strain evidence="3">LincolnNE</strain>
    </source>
</reference>
<feature type="compositionally biased region" description="Low complexity" evidence="1">
    <location>
        <begin position="1"/>
        <end position="16"/>
    </location>
</feature>
<protein>
    <submittedName>
        <fullName evidence="3">Uncharacterized protein</fullName>
    </submittedName>
</protein>
<keyword evidence="2" id="KW-0472">Membrane</keyword>
<proteinExistence type="predicted"/>
<evidence type="ECO:0000313" key="3">
    <source>
        <dbReference type="EMBL" id="MDE50306.1"/>
    </source>
</evidence>
<dbReference type="AlphaFoldDB" id="A0A6G1SIE1"/>
<feature type="region of interest" description="Disordered" evidence="1">
    <location>
        <begin position="1"/>
        <end position="20"/>
    </location>
</feature>